<dbReference type="InterPro" id="IPR001487">
    <property type="entry name" value="Bromodomain"/>
</dbReference>
<feature type="domain" description="Bromo" evidence="4">
    <location>
        <begin position="259"/>
        <end position="301"/>
    </location>
</feature>
<dbReference type="SMART" id="SM00297">
    <property type="entry name" value="BROMO"/>
    <property type="match status" value="1"/>
</dbReference>
<accession>A0A9D5BB58</accession>
<dbReference type="Proteomes" id="UP001058974">
    <property type="component" value="Chromosome 2"/>
</dbReference>
<dbReference type="EMBL" id="JAMSHJ010000002">
    <property type="protein sequence ID" value="KAI5437240.1"/>
    <property type="molecule type" value="Genomic_DNA"/>
</dbReference>
<sequence length="336" mass="38051">MSHNANPSSLKASMSHNTKPSSLEASNTNPSSASMSDNTKLSFLEASNTNPSSASMSEKTQPRKRLIVKLSYPPGSRKRDSDSCATYENKRRKIQDSVKPVIIKNQVSNTVTSQPKGSNIVVENKKIIKIKNQVSNTVTSQPKDSNIVVENKKILKNQVSNTIPLSQPKDNDNVVEDKKILKNQVSKTEIAFNGPKESSRHCSKPASVTRGEECGLKEPMDGVKRRQCWLILKRMLVDRDGWVLKDPPKIAKSDKCKTKAIGLKEIERKMRLYATPDEFASDMRLVFSNAMVTYPPRNHIYQIAKKFSDTFEHKWKSLKNMWELEDTKRSNTHKRY</sequence>
<dbReference type="SUPFAM" id="SSF47370">
    <property type="entry name" value="Bromodomain"/>
    <property type="match status" value="1"/>
</dbReference>
<reference evidence="5 6" key="1">
    <citation type="journal article" date="2022" name="Nat. Genet.">
        <title>Improved pea reference genome and pan-genome highlight genomic features and evolutionary characteristics.</title>
        <authorList>
            <person name="Yang T."/>
            <person name="Liu R."/>
            <person name="Luo Y."/>
            <person name="Hu S."/>
            <person name="Wang D."/>
            <person name="Wang C."/>
            <person name="Pandey M.K."/>
            <person name="Ge S."/>
            <person name="Xu Q."/>
            <person name="Li N."/>
            <person name="Li G."/>
            <person name="Huang Y."/>
            <person name="Saxena R.K."/>
            <person name="Ji Y."/>
            <person name="Li M."/>
            <person name="Yan X."/>
            <person name="He Y."/>
            <person name="Liu Y."/>
            <person name="Wang X."/>
            <person name="Xiang C."/>
            <person name="Varshney R.K."/>
            <person name="Ding H."/>
            <person name="Gao S."/>
            <person name="Zong X."/>
        </authorList>
    </citation>
    <scope>NUCLEOTIDE SEQUENCE [LARGE SCALE GENOMIC DNA]</scope>
    <source>
        <strain evidence="5 6">cv. Zhongwan 6</strain>
    </source>
</reference>
<evidence type="ECO:0000313" key="5">
    <source>
        <dbReference type="EMBL" id="KAI5437240.1"/>
    </source>
</evidence>
<proteinExistence type="predicted"/>
<dbReference type="InterPro" id="IPR052442">
    <property type="entry name" value="Env_Response_Regulator"/>
</dbReference>
<evidence type="ECO:0000256" key="1">
    <source>
        <dbReference type="ARBA" id="ARBA00023117"/>
    </source>
</evidence>
<feature type="compositionally biased region" description="Polar residues" evidence="3">
    <location>
        <begin position="1"/>
        <end position="59"/>
    </location>
</feature>
<dbReference type="InterPro" id="IPR036427">
    <property type="entry name" value="Bromodomain-like_sf"/>
</dbReference>
<feature type="region of interest" description="Disordered" evidence="3">
    <location>
        <begin position="1"/>
        <end position="91"/>
    </location>
</feature>
<evidence type="ECO:0000256" key="3">
    <source>
        <dbReference type="SAM" id="MobiDB-lite"/>
    </source>
</evidence>
<dbReference type="Gramene" id="Psat02G0338400-T1">
    <property type="protein sequence ID" value="KAI5437240.1"/>
    <property type="gene ID" value="KIW84_023384"/>
</dbReference>
<comment type="caution">
    <text evidence="5">The sequence shown here is derived from an EMBL/GenBank/DDBJ whole genome shotgun (WGS) entry which is preliminary data.</text>
</comment>
<name>A0A9D5BB58_PEA</name>
<dbReference type="PANTHER" id="PTHR46136">
    <property type="entry name" value="TRANSCRIPTION FACTOR GTE8"/>
    <property type="match status" value="1"/>
</dbReference>
<evidence type="ECO:0000256" key="2">
    <source>
        <dbReference type="PROSITE-ProRule" id="PRU00035"/>
    </source>
</evidence>
<dbReference type="AlphaFoldDB" id="A0A9D5BB58"/>
<dbReference type="Gene3D" id="1.20.920.10">
    <property type="entry name" value="Bromodomain-like"/>
    <property type="match status" value="1"/>
</dbReference>
<keyword evidence="6" id="KW-1185">Reference proteome</keyword>
<evidence type="ECO:0000259" key="4">
    <source>
        <dbReference type="PROSITE" id="PS50014"/>
    </source>
</evidence>
<dbReference type="PROSITE" id="PS50014">
    <property type="entry name" value="BROMODOMAIN_2"/>
    <property type="match status" value="1"/>
</dbReference>
<protein>
    <recommendedName>
        <fullName evidence="4">Bromo domain-containing protein</fullName>
    </recommendedName>
</protein>
<keyword evidence="1 2" id="KW-0103">Bromodomain</keyword>
<evidence type="ECO:0000313" key="6">
    <source>
        <dbReference type="Proteomes" id="UP001058974"/>
    </source>
</evidence>
<gene>
    <name evidence="5" type="ORF">KIW84_023384</name>
</gene>
<dbReference type="Pfam" id="PF00439">
    <property type="entry name" value="Bromodomain"/>
    <property type="match status" value="1"/>
</dbReference>
<organism evidence="5 6">
    <name type="scientific">Pisum sativum</name>
    <name type="common">Garden pea</name>
    <name type="synonym">Lathyrus oleraceus</name>
    <dbReference type="NCBI Taxonomy" id="3888"/>
    <lineage>
        <taxon>Eukaryota</taxon>
        <taxon>Viridiplantae</taxon>
        <taxon>Streptophyta</taxon>
        <taxon>Embryophyta</taxon>
        <taxon>Tracheophyta</taxon>
        <taxon>Spermatophyta</taxon>
        <taxon>Magnoliopsida</taxon>
        <taxon>eudicotyledons</taxon>
        <taxon>Gunneridae</taxon>
        <taxon>Pentapetalae</taxon>
        <taxon>rosids</taxon>
        <taxon>fabids</taxon>
        <taxon>Fabales</taxon>
        <taxon>Fabaceae</taxon>
        <taxon>Papilionoideae</taxon>
        <taxon>50 kb inversion clade</taxon>
        <taxon>NPAAA clade</taxon>
        <taxon>Hologalegina</taxon>
        <taxon>IRL clade</taxon>
        <taxon>Fabeae</taxon>
        <taxon>Lathyrus</taxon>
    </lineage>
</organism>
<dbReference type="PANTHER" id="PTHR46136:SF19">
    <property type="entry name" value="TRANSCRIPTION FACTOR GTE12"/>
    <property type="match status" value="1"/>
</dbReference>